<evidence type="ECO:0000313" key="3">
    <source>
        <dbReference type="Proteomes" id="UP000031830"/>
    </source>
</evidence>
<dbReference type="OrthoDB" id="5605596at2"/>
<keyword evidence="1 2" id="KW-0812">Transmembrane</keyword>
<proteinExistence type="predicted"/>
<keyword evidence="1" id="KW-1133">Transmembrane helix</keyword>
<dbReference type="EMBL" id="CP009440">
    <property type="protein sequence ID" value="AJI53536.1"/>
    <property type="molecule type" value="Genomic_DNA"/>
</dbReference>
<accession>A0A0B6D3T8</accession>
<sequence>MILKLKTIVKAKPGKRFYLLHRYSRKKLSNPLVLLMFLIISVVALILGLIMIFTPGPGLFFIGLALLPFIAISKKLARLLDKLEIYLREKIKKKKF</sequence>
<feature type="transmembrane region" description="Helical" evidence="1">
    <location>
        <begin position="59"/>
        <end position="77"/>
    </location>
</feature>
<evidence type="ECO:0000313" key="2">
    <source>
        <dbReference type="EMBL" id="AJI53536.1"/>
    </source>
</evidence>
<dbReference type="STRING" id="28110.KU46_261"/>
<gene>
    <name evidence="2" type="ORF">LA55_1828</name>
</gene>
<dbReference type="InterPro" id="IPR019099">
    <property type="entry name" value="Uncharacterised_PGPGW_TM"/>
</dbReference>
<dbReference type="RefSeq" id="WP_044526868.1">
    <property type="nucleotide sequence ID" value="NZ_CP009440.1"/>
</dbReference>
<dbReference type="Proteomes" id="UP000031830">
    <property type="component" value="Chromosome"/>
</dbReference>
<organism evidence="2 3">
    <name type="scientific">Francisella philomiragia</name>
    <dbReference type="NCBI Taxonomy" id="28110"/>
    <lineage>
        <taxon>Bacteria</taxon>
        <taxon>Pseudomonadati</taxon>
        <taxon>Pseudomonadota</taxon>
        <taxon>Gammaproteobacteria</taxon>
        <taxon>Thiotrichales</taxon>
        <taxon>Francisellaceae</taxon>
        <taxon>Francisella</taxon>
    </lineage>
</organism>
<feature type="transmembrane region" description="Helical" evidence="1">
    <location>
        <begin position="32"/>
        <end position="53"/>
    </location>
</feature>
<evidence type="ECO:0000256" key="1">
    <source>
        <dbReference type="SAM" id="Phobius"/>
    </source>
</evidence>
<dbReference type="KEGG" id="fpz:LA55_1828"/>
<keyword evidence="1" id="KW-0472">Membrane</keyword>
<name>A0A0B6D3T8_9GAMM</name>
<dbReference type="Pfam" id="PF09656">
    <property type="entry name" value="PGPGW"/>
    <property type="match status" value="1"/>
</dbReference>
<reference evidence="2 3" key="1">
    <citation type="journal article" date="2015" name="Genome Announc.">
        <title>Genome sequencing of 18 francisella strains to aid in assay development and testing.</title>
        <authorList>
            <person name="Johnson S.L."/>
            <person name="Daligault H.E."/>
            <person name="Davenport K.W."/>
            <person name="Coyne S.R."/>
            <person name="Frey K.G."/>
            <person name="Koroleva G.I."/>
            <person name="Broomall S.M."/>
            <person name="Bishop-Lilly K.A."/>
            <person name="Bruce D.C."/>
            <person name="Chertkov O."/>
            <person name="Freitas T."/>
            <person name="Jaissle J."/>
            <person name="Ladner J.T."/>
            <person name="Rosenzweig C.N."/>
            <person name="Gibbons H.S."/>
            <person name="Palacios G.F."/>
            <person name="Redden C.L."/>
            <person name="Xu Y."/>
            <person name="Minogue T.D."/>
            <person name="Chain P.S."/>
        </authorList>
    </citation>
    <scope>NUCLEOTIDE SEQUENCE [LARGE SCALE GENOMIC DNA]</scope>
    <source>
        <strain evidence="2 3">GA01-2794</strain>
    </source>
</reference>
<protein>
    <submittedName>
        <fullName evidence="2">Transmembrane family protein</fullName>
    </submittedName>
</protein>
<dbReference type="AlphaFoldDB" id="A0A0B6D3T8"/>